<comment type="caution">
    <text evidence="10">The sequence shown here is derived from an EMBL/GenBank/DDBJ whole genome shotgun (WGS) entry which is preliminary data.</text>
</comment>
<keyword evidence="5 9" id="KW-0441">Lipid A biosynthesis</keyword>
<dbReference type="SUPFAM" id="SSF54637">
    <property type="entry name" value="Thioesterase/thiol ester dehydrase-isomerase"/>
    <property type="match status" value="1"/>
</dbReference>
<dbReference type="EMBL" id="MZMT01000017">
    <property type="protein sequence ID" value="PIO45605.1"/>
    <property type="molecule type" value="Genomic_DNA"/>
</dbReference>
<evidence type="ECO:0000313" key="11">
    <source>
        <dbReference type="Proteomes" id="UP000232163"/>
    </source>
</evidence>
<evidence type="ECO:0000313" key="10">
    <source>
        <dbReference type="EMBL" id="PIO45605.1"/>
    </source>
</evidence>
<proteinExistence type="inferred from homology"/>
<dbReference type="InterPro" id="IPR010084">
    <property type="entry name" value="FabZ"/>
</dbReference>
<feature type="active site" evidence="9">
    <location>
        <position position="59"/>
    </location>
</feature>
<dbReference type="GO" id="GO:0019171">
    <property type="term" value="F:(3R)-hydroxyacyl-[acyl-carrier-protein] dehydratase activity"/>
    <property type="evidence" value="ECO:0007669"/>
    <property type="project" value="UniProtKB-EC"/>
</dbReference>
<dbReference type="HAMAP" id="MF_00406">
    <property type="entry name" value="FabZ"/>
    <property type="match status" value="1"/>
</dbReference>
<evidence type="ECO:0000256" key="4">
    <source>
        <dbReference type="ARBA" id="ARBA00022516"/>
    </source>
</evidence>
<evidence type="ECO:0000256" key="6">
    <source>
        <dbReference type="ARBA" id="ARBA00023098"/>
    </source>
</evidence>
<dbReference type="FunFam" id="3.10.129.10:FF:000001">
    <property type="entry name" value="3-hydroxyacyl-[acyl-carrier-protein] dehydratase FabZ"/>
    <property type="match status" value="1"/>
</dbReference>
<dbReference type="AlphaFoldDB" id="A0A2N9W1I7"/>
<dbReference type="EC" id="4.2.1.59" evidence="9"/>
<dbReference type="Pfam" id="PF07977">
    <property type="entry name" value="FabA"/>
    <property type="match status" value="1"/>
</dbReference>
<dbReference type="InterPro" id="IPR029069">
    <property type="entry name" value="HotDog_dom_sf"/>
</dbReference>
<keyword evidence="11" id="KW-1185">Reference proteome</keyword>
<dbReference type="GO" id="GO:0016020">
    <property type="term" value="C:membrane"/>
    <property type="evidence" value="ECO:0007669"/>
    <property type="project" value="GOC"/>
</dbReference>
<dbReference type="InterPro" id="IPR013114">
    <property type="entry name" value="FabA_FabZ"/>
</dbReference>
<reference evidence="10 11" key="1">
    <citation type="journal article" date="2017" name="Int J Environ Stud">
        <title>Does the Miocene-Pliocene relict legume Oxytropis triphylla form nitrogen-fixing nodules with a combination of bacterial strains?</title>
        <authorList>
            <person name="Safronova V."/>
            <person name="Belimov A."/>
            <person name="Sazanova A."/>
            <person name="Kuznetsova I."/>
            <person name="Popova J."/>
            <person name="Andronov E."/>
            <person name="Verkhozina A."/>
            <person name="Tikhonovich I."/>
        </authorList>
    </citation>
    <scope>NUCLEOTIDE SEQUENCE [LARGE SCALE GENOMIC DNA]</scope>
    <source>
        <strain evidence="10 11">Tri-38</strain>
    </source>
</reference>
<dbReference type="Proteomes" id="UP000232163">
    <property type="component" value="Unassembled WGS sequence"/>
</dbReference>
<keyword evidence="6 9" id="KW-0443">Lipid metabolism</keyword>
<organism evidence="10 11">
    <name type="scientific">Phyllobacterium zundukense</name>
    <dbReference type="NCBI Taxonomy" id="1867719"/>
    <lineage>
        <taxon>Bacteria</taxon>
        <taxon>Pseudomonadati</taxon>
        <taxon>Pseudomonadota</taxon>
        <taxon>Alphaproteobacteria</taxon>
        <taxon>Hyphomicrobiales</taxon>
        <taxon>Phyllobacteriaceae</taxon>
        <taxon>Phyllobacterium</taxon>
    </lineage>
</organism>
<evidence type="ECO:0000256" key="2">
    <source>
        <dbReference type="ARBA" id="ARBA00009174"/>
    </source>
</evidence>
<dbReference type="GO" id="GO:0005737">
    <property type="term" value="C:cytoplasm"/>
    <property type="evidence" value="ECO:0007669"/>
    <property type="project" value="UniProtKB-SubCell"/>
</dbReference>
<comment type="catalytic activity">
    <reaction evidence="9">
        <text>a (3R)-hydroxyacyl-[ACP] = a (2E)-enoyl-[ACP] + H2O</text>
        <dbReference type="Rhea" id="RHEA:13097"/>
        <dbReference type="Rhea" id="RHEA-COMP:9925"/>
        <dbReference type="Rhea" id="RHEA-COMP:9945"/>
        <dbReference type="ChEBI" id="CHEBI:15377"/>
        <dbReference type="ChEBI" id="CHEBI:78784"/>
        <dbReference type="ChEBI" id="CHEBI:78827"/>
        <dbReference type="EC" id="4.2.1.59"/>
    </reaction>
</comment>
<keyword evidence="3 9" id="KW-0963">Cytoplasm</keyword>
<keyword evidence="4 9" id="KW-0444">Lipid biosynthesis</keyword>
<keyword evidence="7 9" id="KW-0456">Lyase</keyword>
<dbReference type="Gene3D" id="3.10.129.10">
    <property type="entry name" value="Hotdog Thioesterase"/>
    <property type="match status" value="1"/>
</dbReference>
<evidence type="ECO:0000256" key="1">
    <source>
        <dbReference type="ARBA" id="ARBA00004496"/>
    </source>
</evidence>
<dbReference type="OrthoDB" id="9772788at2"/>
<protein>
    <recommendedName>
        <fullName evidence="9">3-hydroxyacyl-[acyl-carrier-protein] dehydratase FabZ</fullName>
        <ecNumber evidence="9">4.2.1.59</ecNumber>
    </recommendedName>
    <alternativeName>
        <fullName evidence="9">(3R)-hydroxymyristoyl-[acyl-carrier-protein] dehydratase</fullName>
        <shortName evidence="9">(3R)-hydroxymyristoyl-ACP dehydrase</shortName>
    </alternativeName>
    <alternativeName>
        <fullName evidence="9">Beta-hydroxyacyl-ACP dehydratase</fullName>
    </alternativeName>
</protein>
<comment type="subcellular location">
    <subcellularLocation>
        <location evidence="1 9">Cytoplasm</location>
    </subcellularLocation>
</comment>
<dbReference type="GO" id="GO:0009245">
    <property type="term" value="P:lipid A biosynthetic process"/>
    <property type="evidence" value="ECO:0007669"/>
    <property type="project" value="UniProtKB-UniRule"/>
</dbReference>
<evidence type="ECO:0000256" key="7">
    <source>
        <dbReference type="ARBA" id="ARBA00023239"/>
    </source>
</evidence>
<gene>
    <name evidence="9" type="primary">fabZ</name>
    <name evidence="10" type="ORF">B5P45_06275</name>
</gene>
<dbReference type="NCBIfam" id="TIGR01750">
    <property type="entry name" value="fabZ"/>
    <property type="match status" value="1"/>
</dbReference>
<dbReference type="KEGG" id="pht:BLM14_08250"/>
<dbReference type="PANTHER" id="PTHR30272:SF1">
    <property type="entry name" value="3-HYDROXYACYL-[ACYL-CARRIER-PROTEIN] DEHYDRATASE"/>
    <property type="match status" value="1"/>
</dbReference>
<name>A0A2N9W1I7_9HYPH</name>
<accession>A0A2N9W1I7</accession>
<evidence type="ECO:0000256" key="9">
    <source>
        <dbReference type="HAMAP-Rule" id="MF_00406"/>
    </source>
</evidence>
<dbReference type="PANTHER" id="PTHR30272">
    <property type="entry name" value="3-HYDROXYACYL-[ACYL-CARRIER-PROTEIN] DEHYDRATASE"/>
    <property type="match status" value="1"/>
</dbReference>
<dbReference type="RefSeq" id="WP_099998951.1">
    <property type="nucleotide sequence ID" value="NZ_CP017940.1"/>
</dbReference>
<dbReference type="GO" id="GO:0006633">
    <property type="term" value="P:fatty acid biosynthetic process"/>
    <property type="evidence" value="ECO:0007669"/>
    <property type="project" value="UniProtKB-UniRule"/>
</dbReference>
<dbReference type="NCBIfam" id="NF000582">
    <property type="entry name" value="PRK00006.1"/>
    <property type="match status" value="1"/>
</dbReference>
<comment type="function">
    <text evidence="8 9">Involved in unsaturated fatty acids biosynthesis. Catalyzes the dehydration of short chain beta-hydroxyacyl-ACPs and long chain saturated and unsaturated beta-hydroxyacyl-ACPs.</text>
</comment>
<dbReference type="CDD" id="cd01288">
    <property type="entry name" value="FabZ"/>
    <property type="match status" value="1"/>
</dbReference>
<evidence type="ECO:0000256" key="5">
    <source>
        <dbReference type="ARBA" id="ARBA00022556"/>
    </source>
</evidence>
<evidence type="ECO:0000256" key="8">
    <source>
        <dbReference type="ARBA" id="ARBA00025049"/>
    </source>
</evidence>
<sequence length="161" mass="17467">MSDSVQADSLGVADIQKILANLPHRYPFLLIDRIVDIDRDVSATGIKNVSINEPHFAGHFPELPIMPGVLIIEAMAQTAGAIVLFHNGSGKPGKVFFMTIDNAKFRKPVVPGDQLKLRVTKLKQRGNIHKYGCVAEVDGFKVAEAEVAAMVSFPDEDETGA</sequence>
<comment type="similarity">
    <text evidence="2 9">Belongs to the thioester dehydratase family. FabZ subfamily.</text>
</comment>
<evidence type="ECO:0000256" key="3">
    <source>
        <dbReference type="ARBA" id="ARBA00022490"/>
    </source>
</evidence>